<evidence type="ECO:0000313" key="6">
    <source>
        <dbReference type="Proteomes" id="UP000215914"/>
    </source>
</evidence>
<dbReference type="Proteomes" id="UP000215914">
    <property type="component" value="Chromosome 10"/>
</dbReference>
<proteinExistence type="inferred from homology"/>
<dbReference type="OrthoDB" id="671439at2759"/>
<dbReference type="EC" id="2.3.1.160" evidence="4"/>
<dbReference type="PANTHER" id="PTHR31623">
    <property type="entry name" value="F21J9.9"/>
    <property type="match status" value="1"/>
</dbReference>
<evidence type="ECO:0000313" key="4">
    <source>
        <dbReference type="EMBL" id="KAF5786725.1"/>
    </source>
</evidence>
<accession>A0A251THY4</accession>
<evidence type="ECO:0000256" key="3">
    <source>
        <dbReference type="ARBA" id="ARBA00023315"/>
    </source>
</evidence>
<dbReference type="STRING" id="4232.A0A251THY4"/>
<dbReference type="GO" id="GO:0050636">
    <property type="term" value="F:vinorine synthase activity"/>
    <property type="evidence" value="ECO:0007669"/>
    <property type="project" value="UniProtKB-EC"/>
</dbReference>
<dbReference type="Gramene" id="mRNA:HanXRQr2_Chr10g0444381">
    <property type="protein sequence ID" value="CDS:HanXRQr2_Chr10g0444381.1"/>
    <property type="gene ID" value="HanXRQr2_Chr10g0444381"/>
</dbReference>
<dbReference type="AlphaFoldDB" id="A0A251THY4"/>
<evidence type="ECO:0000256" key="1">
    <source>
        <dbReference type="ARBA" id="ARBA00009861"/>
    </source>
</evidence>
<reference evidence="5" key="2">
    <citation type="submission" date="2017-02" db="EMBL/GenBank/DDBJ databases">
        <title>Sunflower complete genome.</title>
        <authorList>
            <person name="Langlade N."/>
            <person name="Munos S."/>
        </authorList>
    </citation>
    <scope>NUCLEOTIDE SEQUENCE [LARGE SCALE GENOMIC DNA]</scope>
    <source>
        <tissue evidence="5">Leaves</tissue>
    </source>
</reference>
<keyword evidence="2 5" id="KW-0808">Transferase</keyword>
<dbReference type="EMBL" id="CM007899">
    <property type="protein sequence ID" value="OTG10738.1"/>
    <property type="molecule type" value="Genomic_DNA"/>
</dbReference>
<sequence>MEIKIQSIQFIKPSKPTPENLRHFKLSLLDQLAPCSYINPIFYYSTSGEVENSARCGQLANSLSEVLNLYYPLAGRVTEDGLEVDCNDQGVKYLVTRVSTSLDDFLKQGPRIDHMRQLIAARDQDTTWLVTVQVNVFVCGALAIGVIASHKLTDGCNLVRFINQWARMNHACGGDGAFAPTYDKLDHLFPPVTNSSPGHSSDPVDQEAIVVTKRFLFNGTSISKLRAKAGSAKGEHTRVTLVASLLWKALIAMDRVKSGSFRDCLLTVAMNLRGKASSPVSKSTFGNVWAPYPIRFLQNETEPEFGDLVALIEDTTRNVIKWVQKASGEELCRHAKAGYALVDEELKQNKFCIFTSWCRFPIYEVDFGWGKPCWVTEAGSALEMVSLMDDKDGDGIEAWVSLNQKEMYVFERDHDILDFTS</sequence>
<evidence type="ECO:0000256" key="2">
    <source>
        <dbReference type="ARBA" id="ARBA00022679"/>
    </source>
</evidence>
<dbReference type="Pfam" id="PF02458">
    <property type="entry name" value="Transferase"/>
    <property type="match status" value="1"/>
</dbReference>
<name>A0A251THY4_HELAN</name>
<comment type="similarity">
    <text evidence="1">Belongs to the plant acyltransferase family.</text>
</comment>
<keyword evidence="6" id="KW-1185">Reference proteome</keyword>
<keyword evidence="3 4" id="KW-0012">Acyltransferase</keyword>
<dbReference type="PANTHER" id="PTHR31623:SF83">
    <property type="entry name" value="ACETYL-COA-BENZYLALCOHOL ACETYLTRANSFERASE-LIKE"/>
    <property type="match status" value="1"/>
</dbReference>
<reference evidence="4 6" key="1">
    <citation type="journal article" date="2017" name="Nature">
        <title>The sunflower genome provides insights into oil metabolism, flowering and Asterid evolution.</title>
        <authorList>
            <person name="Badouin H."/>
            <person name="Gouzy J."/>
            <person name="Grassa C.J."/>
            <person name="Murat F."/>
            <person name="Staton S.E."/>
            <person name="Cottret L."/>
            <person name="Lelandais-Briere C."/>
            <person name="Owens G.L."/>
            <person name="Carrere S."/>
            <person name="Mayjonade B."/>
            <person name="Legrand L."/>
            <person name="Gill N."/>
            <person name="Kane N.C."/>
            <person name="Bowers J.E."/>
            <person name="Hubner S."/>
            <person name="Bellec A."/>
            <person name="Berard A."/>
            <person name="Berges H."/>
            <person name="Blanchet N."/>
            <person name="Boniface M.C."/>
            <person name="Brunel D."/>
            <person name="Catrice O."/>
            <person name="Chaidir N."/>
            <person name="Claudel C."/>
            <person name="Donnadieu C."/>
            <person name="Faraut T."/>
            <person name="Fievet G."/>
            <person name="Helmstetter N."/>
            <person name="King M."/>
            <person name="Knapp S.J."/>
            <person name="Lai Z."/>
            <person name="Le Paslier M.C."/>
            <person name="Lippi Y."/>
            <person name="Lorenzon L."/>
            <person name="Mandel J.R."/>
            <person name="Marage G."/>
            <person name="Marchand G."/>
            <person name="Marquand E."/>
            <person name="Bret-Mestries E."/>
            <person name="Morien E."/>
            <person name="Nambeesan S."/>
            <person name="Nguyen T."/>
            <person name="Pegot-Espagnet P."/>
            <person name="Pouilly N."/>
            <person name="Raftis F."/>
            <person name="Sallet E."/>
            <person name="Schiex T."/>
            <person name="Thomas J."/>
            <person name="Vandecasteele C."/>
            <person name="Vares D."/>
            <person name="Vear F."/>
            <person name="Vautrin S."/>
            <person name="Crespi M."/>
            <person name="Mangin B."/>
            <person name="Burke J.M."/>
            <person name="Salse J."/>
            <person name="Munos S."/>
            <person name="Vincourt P."/>
            <person name="Rieseberg L.H."/>
            <person name="Langlade N.B."/>
        </authorList>
    </citation>
    <scope>NUCLEOTIDE SEQUENCE [LARGE SCALE GENOMIC DNA]</scope>
    <source>
        <strain evidence="6">cv. SF193</strain>
        <tissue evidence="4">Leaves</tissue>
    </source>
</reference>
<gene>
    <name evidence="5" type="ORF">HannXRQ_Chr10g0291011</name>
    <name evidence="4" type="ORF">HanXRQr2_Chr10g0444381</name>
</gene>
<evidence type="ECO:0000313" key="5">
    <source>
        <dbReference type="EMBL" id="OTG10738.1"/>
    </source>
</evidence>
<protein>
    <submittedName>
        <fullName evidence="5">Putative transferase, Chloramphenicol acetyltransferase-like domain protein</fullName>
    </submittedName>
    <submittedName>
        <fullName evidence="4">Vinorine synthase</fullName>
        <ecNumber evidence="4">2.3.1.160</ecNumber>
    </submittedName>
</protein>
<dbReference type="EMBL" id="MNCJ02000325">
    <property type="protein sequence ID" value="KAF5786725.1"/>
    <property type="molecule type" value="Genomic_DNA"/>
</dbReference>
<dbReference type="OMA" id="SWCRFPW"/>
<dbReference type="InterPro" id="IPR023213">
    <property type="entry name" value="CAT-like_dom_sf"/>
</dbReference>
<reference evidence="4" key="3">
    <citation type="submission" date="2020-06" db="EMBL/GenBank/DDBJ databases">
        <title>Helianthus annuus Genome sequencing and assembly Release 2.</title>
        <authorList>
            <person name="Gouzy J."/>
            <person name="Langlade N."/>
            <person name="Munos S."/>
        </authorList>
    </citation>
    <scope>NUCLEOTIDE SEQUENCE</scope>
    <source>
        <tissue evidence="4">Leaves</tissue>
    </source>
</reference>
<dbReference type="Gene3D" id="3.30.559.10">
    <property type="entry name" value="Chloramphenicol acetyltransferase-like domain"/>
    <property type="match status" value="2"/>
</dbReference>
<organism evidence="5 6">
    <name type="scientific">Helianthus annuus</name>
    <name type="common">Common sunflower</name>
    <dbReference type="NCBI Taxonomy" id="4232"/>
    <lineage>
        <taxon>Eukaryota</taxon>
        <taxon>Viridiplantae</taxon>
        <taxon>Streptophyta</taxon>
        <taxon>Embryophyta</taxon>
        <taxon>Tracheophyta</taxon>
        <taxon>Spermatophyta</taxon>
        <taxon>Magnoliopsida</taxon>
        <taxon>eudicotyledons</taxon>
        <taxon>Gunneridae</taxon>
        <taxon>Pentapetalae</taxon>
        <taxon>asterids</taxon>
        <taxon>campanulids</taxon>
        <taxon>Asterales</taxon>
        <taxon>Asteraceae</taxon>
        <taxon>Asteroideae</taxon>
        <taxon>Heliantheae alliance</taxon>
        <taxon>Heliantheae</taxon>
        <taxon>Helianthus</taxon>
    </lineage>
</organism>
<dbReference type="InParanoid" id="A0A251THY4"/>